<dbReference type="AlphaFoldDB" id="A0AAV3XXZ1"/>
<dbReference type="Proteomes" id="UP000735302">
    <property type="component" value="Unassembled WGS sequence"/>
</dbReference>
<evidence type="ECO:0000313" key="2">
    <source>
        <dbReference type="Proteomes" id="UP000735302"/>
    </source>
</evidence>
<accession>A0AAV3XXZ1</accession>
<dbReference type="EMBL" id="BLXT01000184">
    <property type="protein sequence ID" value="GFN74935.1"/>
    <property type="molecule type" value="Genomic_DNA"/>
</dbReference>
<keyword evidence="2" id="KW-1185">Reference proteome</keyword>
<evidence type="ECO:0000313" key="1">
    <source>
        <dbReference type="EMBL" id="GFN74935.1"/>
    </source>
</evidence>
<comment type="caution">
    <text evidence="1">The sequence shown here is derived from an EMBL/GenBank/DDBJ whole genome shotgun (WGS) entry which is preliminary data.</text>
</comment>
<reference evidence="1 2" key="1">
    <citation type="journal article" date="2021" name="Elife">
        <title>Chloroplast acquisition without the gene transfer in kleptoplastic sea slugs, Plakobranchus ocellatus.</title>
        <authorList>
            <person name="Maeda T."/>
            <person name="Takahashi S."/>
            <person name="Yoshida T."/>
            <person name="Shimamura S."/>
            <person name="Takaki Y."/>
            <person name="Nagai Y."/>
            <person name="Toyoda A."/>
            <person name="Suzuki Y."/>
            <person name="Arimoto A."/>
            <person name="Ishii H."/>
            <person name="Satoh N."/>
            <person name="Nishiyama T."/>
            <person name="Hasebe M."/>
            <person name="Maruyama T."/>
            <person name="Minagawa J."/>
            <person name="Obokata J."/>
            <person name="Shigenobu S."/>
        </authorList>
    </citation>
    <scope>NUCLEOTIDE SEQUENCE [LARGE SCALE GENOMIC DNA]</scope>
</reference>
<feature type="non-terminal residue" evidence="1">
    <location>
        <position position="50"/>
    </location>
</feature>
<organism evidence="1 2">
    <name type="scientific">Plakobranchus ocellatus</name>
    <dbReference type="NCBI Taxonomy" id="259542"/>
    <lineage>
        <taxon>Eukaryota</taxon>
        <taxon>Metazoa</taxon>
        <taxon>Spiralia</taxon>
        <taxon>Lophotrochozoa</taxon>
        <taxon>Mollusca</taxon>
        <taxon>Gastropoda</taxon>
        <taxon>Heterobranchia</taxon>
        <taxon>Euthyneura</taxon>
        <taxon>Panpulmonata</taxon>
        <taxon>Sacoglossa</taxon>
        <taxon>Placobranchoidea</taxon>
        <taxon>Plakobranchidae</taxon>
        <taxon>Plakobranchus</taxon>
    </lineage>
</organism>
<protein>
    <submittedName>
        <fullName evidence="1">Uncharacterized protein</fullName>
    </submittedName>
</protein>
<proteinExistence type="predicted"/>
<name>A0AAV3XXZ1_9GAST</name>
<gene>
    <name evidence="1" type="ORF">PoB_000144100</name>
</gene>
<sequence length="50" mass="5871">MELSNYYLGFIIIFTALPSLHSIEDVECSRRSNQCLQRFITANRDMRTLC</sequence>